<keyword evidence="7" id="KW-0378">Hydrolase</keyword>
<keyword evidence="13" id="KW-0325">Glycoprotein</keyword>
<dbReference type="SUPFAM" id="SSF48726">
    <property type="entry name" value="Immunoglobulin"/>
    <property type="match status" value="3"/>
</dbReference>
<evidence type="ECO:0000256" key="4">
    <source>
        <dbReference type="ARBA" id="ARBA00022692"/>
    </source>
</evidence>
<keyword evidence="4 16" id="KW-0812">Transmembrane</keyword>
<keyword evidence="12" id="KW-0675">Receptor</keyword>
<keyword evidence="11" id="KW-1015">Disulfide bond</keyword>
<feature type="domain" description="Fibronectin type-III" evidence="20">
    <location>
        <begin position="383"/>
        <end position="494"/>
    </location>
</feature>
<dbReference type="Pfam" id="PF07679">
    <property type="entry name" value="I-set"/>
    <property type="match status" value="3"/>
</dbReference>
<keyword evidence="9 16" id="KW-1133">Transmembrane helix</keyword>
<dbReference type="Pfam" id="PF00041">
    <property type="entry name" value="fn3"/>
    <property type="match status" value="3"/>
</dbReference>
<evidence type="ECO:0000259" key="20">
    <source>
        <dbReference type="PROSITE" id="PS50853"/>
    </source>
</evidence>
<feature type="domain" description="Tyrosine specific protein phosphatases" evidence="18">
    <location>
        <begin position="2281"/>
        <end position="2357"/>
    </location>
</feature>
<dbReference type="PROSITE" id="PS50835">
    <property type="entry name" value="IG_LIKE"/>
    <property type="match status" value="3"/>
</dbReference>
<dbReference type="SUPFAM" id="SSF49265">
    <property type="entry name" value="Fibronectin type III"/>
    <property type="match status" value="5"/>
</dbReference>
<dbReference type="PRINTS" id="PR00700">
    <property type="entry name" value="PRTYPHPHTASE"/>
</dbReference>
<keyword evidence="21" id="KW-1185">Reference proteome</keyword>
<feature type="domain" description="Fibronectin type-III" evidence="20">
    <location>
        <begin position="724"/>
        <end position="825"/>
    </location>
</feature>
<feature type="domain" description="Fibronectin type-III" evidence="20">
    <location>
        <begin position="593"/>
        <end position="703"/>
    </location>
</feature>
<dbReference type="InterPro" id="IPR029021">
    <property type="entry name" value="Prot-tyrosine_phosphatase-like"/>
</dbReference>
<evidence type="ECO:0000256" key="7">
    <source>
        <dbReference type="ARBA" id="ARBA00022801"/>
    </source>
</evidence>
<dbReference type="InterPro" id="IPR013783">
    <property type="entry name" value="Ig-like_fold"/>
</dbReference>
<evidence type="ECO:0000256" key="12">
    <source>
        <dbReference type="ARBA" id="ARBA00023170"/>
    </source>
</evidence>
<keyword evidence="8" id="KW-0904">Protein phosphatase</keyword>
<reference evidence="21" key="1">
    <citation type="submission" date="2022-06" db="EMBL/GenBank/DDBJ databases">
        <authorList>
            <person name="Berger JAMES D."/>
            <person name="Berger JAMES D."/>
        </authorList>
    </citation>
    <scope>NUCLEOTIDE SEQUENCE [LARGE SCALE GENOMIC DNA]</scope>
</reference>
<accession>A0AA85JDL3</accession>
<dbReference type="GO" id="GO:0016020">
    <property type="term" value="C:membrane"/>
    <property type="evidence" value="ECO:0007669"/>
    <property type="project" value="UniProtKB-SubCell"/>
</dbReference>
<dbReference type="InterPro" id="IPR003595">
    <property type="entry name" value="Tyr_Pase_cat"/>
</dbReference>
<dbReference type="SMART" id="SM00408">
    <property type="entry name" value="IGc2"/>
    <property type="match status" value="3"/>
</dbReference>
<evidence type="ECO:0000259" key="18">
    <source>
        <dbReference type="PROSITE" id="PS50056"/>
    </source>
</evidence>
<evidence type="ECO:0000256" key="3">
    <source>
        <dbReference type="ARBA" id="ARBA00013064"/>
    </source>
</evidence>
<dbReference type="SMART" id="SM00404">
    <property type="entry name" value="PTPc_motif"/>
    <property type="match status" value="2"/>
</dbReference>
<feature type="domain" description="Fibronectin type-III" evidence="20">
    <location>
        <begin position="499"/>
        <end position="592"/>
    </location>
</feature>
<feature type="domain" description="Ig-like" evidence="19">
    <location>
        <begin position="201"/>
        <end position="288"/>
    </location>
</feature>
<organism evidence="21 22">
    <name type="scientific">Trichobilharzia regenti</name>
    <name type="common">Nasal bird schistosome</name>
    <dbReference type="NCBI Taxonomy" id="157069"/>
    <lineage>
        <taxon>Eukaryota</taxon>
        <taxon>Metazoa</taxon>
        <taxon>Spiralia</taxon>
        <taxon>Lophotrochozoa</taxon>
        <taxon>Platyhelminthes</taxon>
        <taxon>Trematoda</taxon>
        <taxon>Digenea</taxon>
        <taxon>Strigeidida</taxon>
        <taxon>Schistosomatoidea</taxon>
        <taxon>Schistosomatidae</taxon>
        <taxon>Trichobilharzia</taxon>
    </lineage>
</organism>
<evidence type="ECO:0000256" key="5">
    <source>
        <dbReference type="ARBA" id="ARBA00022729"/>
    </source>
</evidence>
<feature type="domain" description="Tyrosine-protein phosphatase" evidence="17">
    <location>
        <begin position="1698"/>
        <end position="2041"/>
    </location>
</feature>
<evidence type="ECO:0000256" key="9">
    <source>
        <dbReference type="ARBA" id="ARBA00022989"/>
    </source>
</evidence>
<dbReference type="PANTHER" id="PTHR46957:SF3">
    <property type="entry name" value="CYTOKINE RECEPTOR"/>
    <property type="match status" value="1"/>
</dbReference>
<dbReference type="InterPro" id="IPR003961">
    <property type="entry name" value="FN3_dom"/>
</dbReference>
<feature type="domain" description="Fibronectin type-III" evidence="20">
    <location>
        <begin position="1057"/>
        <end position="1158"/>
    </location>
</feature>
<sequence>MNKYEKSSFKSKQINKKFQVNLTNYCATTEGVIHETISRQGINRYRHHSKILWNNIYTLKLFTNIILLFYTVEKITFVNTQWFNLDVIKSYLNITSPAKIIEPPSNVKVISGETALFFCRVTGNPTPTVNFLLDRQVSRTAPGVGGVLNIPEGSLLRLTKVHRGQNGLQVQCITRNHVGGDSASAYLTVYDTNDRIPDGYPVIHVPPKASSAAVGDVARMDCEVSGHPQPSVIWLKNEIPIQSNDKRITLVGTGSLLFEHLLLSDEGHYECLVHNQAGSVLSSKAYLKVKNTYFVPKIIDKVDQVGVRSGHNANLTCRAAGNPTSTTRWLTDGERPITEYTEGISILYLADITEPARYICEANNSLGTVQHPVRVQIIEVPPPPTDLVCLEKGPTFAFLQWLPAKQSSDSHQSASRTVDSYTLFLTEMENSQTVANKKQLTDIPARQFHLHGALQYKLTDLKPYTMYSVEVCAVSNLLGMSDPSNKVNFLTKELPPSSAPHSIETVATSDDSILVSWKPPKEANGKIIGYQILYSRNPQAPLIQWQKVGTQFESIKLENLLTSETYHIRVSAHNSAGEGPLTDSFPVLVKFGIPSQPREFIGLSFNPKEIHLSWIAPNLPVKTGLQDYLLKYRLAVDSTSDNGEKQQKKQQPMEIKLSAESTEYVMENLVPNSTYHISLAARTKYGAGIAAQIKVQTDSIVPGAPILHGLSILDSFSIRIRWLAPRGVLDNINVSQYVRLLSNSLSKAEKPSKVLHYLIQWSAFPFTDWEQNKISVNYLYPTQQIYEYIIHGLLSRTTYRIRIMAVGSEGMGPALELGPIKTKGQVPSAPRNLRLNQLRRATPPGASDPKADYAILELAWDPPERTHGDIRGYQVSHRLIGPIDVLYNHPSRLDTDLNSRVTAKPVIRNVTQTAYTSGLSDGIKFGRTYQFEVAAYNGVDLGLPAQLNISTPEDVPGSYLLHVRVKGLSATAIEVSWTPPSRQKWNEEIMSYQVRYFQPSAPNETEVITTTQEPRLQIENLKERTFYTVLVRALTRNGAGPWSAASTIRTTAELPEPPSQINGLRINPRQIKVTWNTMPVGPLAKPQIPITGFRIFYSTNENTQDLNTWQVLDVGPVTMATLDLLDPQKDYVIRIKSRGADRRYGRLSEAIHVGTYNPNELTGINKETINMPGSGPEDLSCTWVQTLETAKPGEASLKIAWKRPRQLEGLYQFEIQLLGSKTYTDERNHPHRILYEPRSVEVTVSMLEQSPTTSVNTNGYMAPAAENSHYELVIDDLEANTVYDVQIRPIYTKHAQSTVNEISTLTGRTSCRTQMLPPITVPRPIPVQVKPDTGQVVIRTFRVSESLGRIRRYYLVLYKVAPTESPKITPKSKEFNWPQKLHEASNSWDPNLFIAAEYSQEAFIEPHLEIVLNLPTPTVKRFKRMTGNKVNSSTSRTHQMQYDKATSSSLPEVLVHGRQLIKNQKYMAFVLACIYPNMLPLGGNTNHILLDSNSLDYNRGQTLEDEENLTTDLCTPSLWSVDFQPDQAISYTDKQIGDMYASEPKENDVRQNSAMQISNSNTQSEFFAKLAGSTDFFTITLIVVIASLSILATVCTAVGCFLRKRRTKPMDNDMSITLTPSDGMLKTPLMPQSVQNFSGANGAVEHDQMDPETPDVVPPVSYKINNPTPIHTPVRSAIPISRLPEHVAMLKRDSGIAISDEYESIETRTDLTWKHANLEENRPKNRYANVIAYDQSRVILSEIGHVPGSDYINANFIDGYQKKNAYIATQGPLPGTFYDFWRMVWEQNSRVIVMMTRLEERARIKCDQYWPNRGREIFTYQQQQQCQQQEHNTKTNYNINYASVPTYTVITKDIQEFAYYTLRTFTLQRNNETNLVDPESSGLNQHHRITDPNSSIEEREIKQFQFTAWPDYGTPDYPQPLLLFIRRVSQIRSHLIHQMQQERLINDEKHNSRDLKLTQPNDTRNSLNLNLSDEIGPLIVHCSAGVGRTGAFIVIDSQLERLKHENSVDIFGAVCRMRAQRNFMVQTEEQYAFLYDVFVEAAEVHGTEVTAHGLYNHVVKLRQPVPTCVLARYNLLPNGLQEEYINSINTNNNQLASSIKISSLELEFKRLNRNLLNKRQISTALTNENRMKNRDGDVLPYESNRVCLPVIRGITGSDYINASYIDGYRKNRAYIATQTPLPSTVDDFWRLIWECNSPIIVAFCDNREANLVPADVNQYWPSNRSTRYQKIMVEPMVEYNMPHFILREFRLTDTTDGQSRTLRQFQLHGWPNDSIVPKSAEAIIDLIGQVHKTQTQFGQDGPITVHCNSGSGRTGVFICLSLLLDRMRCEGMVDMFLITRMLRTQRINTIQTSDQYAFCYAATLEYLASFDHYMS</sequence>
<evidence type="ECO:0000256" key="14">
    <source>
        <dbReference type="ARBA" id="ARBA00023319"/>
    </source>
</evidence>
<dbReference type="PROSITE" id="PS50055">
    <property type="entry name" value="TYR_PHOSPHATASE_PTP"/>
    <property type="match status" value="2"/>
</dbReference>
<evidence type="ECO:0000256" key="16">
    <source>
        <dbReference type="SAM" id="Phobius"/>
    </source>
</evidence>
<feature type="domain" description="Fibronectin type-III" evidence="20">
    <location>
        <begin position="959"/>
        <end position="1054"/>
    </location>
</feature>
<dbReference type="GO" id="GO:0004725">
    <property type="term" value="F:protein tyrosine phosphatase activity"/>
    <property type="evidence" value="ECO:0007669"/>
    <property type="project" value="UniProtKB-EC"/>
</dbReference>
<reference evidence="22" key="2">
    <citation type="submission" date="2023-11" db="UniProtKB">
        <authorList>
            <consortium name="WormBaseParasite"/>
        </authorList>
    </citation>
    <scope>IDENTIFICATION</scope>
</reference>
<keyword evidence="6" id="KW-0677">Repeat</keyword>
<comment type="subcellular location">
    <subcellularLocation>
        <location evidence="1">Membrane</location>
        <topology evidence="1">Single-pass membrane protein</topology>
    </subcellularLocation>
</comment>
<evidence type="ECO:0000256" key="11">
    <source>
        <dbReference type="ARBA" id="ARBA00023157"/>
    </source>
</evidence>
<dbReference type="PROSITE" id="PS50853">
    <property type="entry name" value="FN3"/>
    <property type="match status" value="6"/>
</dbReference>
<evidence type="ECO:0000256" key="1">
    <source>
        <dbReference type="ARBA" id="ARBA00004167"/>
    </source>
</evidence>
<dbReference type="Gene3D" id="3.90.190.10">
    <property type="entry name" value="Protein tyrosine phosphatase superfamily"/>
    <property type="match status" value="2"/>
</dbReference>
<dbReference type="InterPro" id="IPR000242">
    <property type="entry name" value="PTP_cat"/>
</dbReference>
<dbReference type="InterPro" id="IPR013098">
    <property type="entry name" value="Ig_I-set"/>
</dbReference>
<dbReference type="SMART" id="SM00060">
    <property type="entry name" value="FN3"/>
    <property type="match status" value="8"/>
</dbReference>
<feature type="domain" description="Tyrosine specific protein phosphatases" evidence="18">
    <location>
        <begin position="1976"/>
        <end position="2032"/>
    </location>
</feature>
<evidence type="ECO:0000259" key="17">
    <source>
        <dbReference type="PROSITE" id="PS50055"/>
    </source>
</evidence>
<dbReference type="InterPro" id="IPR003599">
    <property type="entry name" value="Ig_sub"/>
</dbReference>
<dbReference type="InterPro" id="IPR003598">
    <property type="entry name" value="Ig_sub2"/>
</dbReference>
<protein>
    <recommendedName>
        <fullName evidence="3">protein-tyrosine-phosphatase</fullName>
        <ecNumber evidence="3">3.1.3.48</ecNumber>
    </recommendedName>
</protein>
<evidence type="ECO:0000313" key="22">
    <source>
        <dbReference type="WBParaSite" id="TREG1_15810.14"/>
    </source>
</evidence>
<dbReference type="Proteomes" id="UP000050795">
    <property type="component" value="Unassembled WGS sequence"/>
</dbReference>
<feature type="domain" description="Tyrosine-protein phosphatase" evidence="17">
    <location>
        <begin position="2104"/>
        <end position="2366"/>
    </location>
</feature>
<evidence type="ECO:0000256" key="15">
    <source>
        <dbReference type="ARBA" id="ARBA00051722"/>
    </source>
</evidence>
<dbReference type="SMART" id="SM00194">
    <property type="entry name" value="PTPc"/>
    <property type="match status" value="2"/>
</dbReference>
<dbReference type="PROSITE" id="PS50056">
    <property type="entry name" value="TYR_PHOSPHATASE_2"/>
    <property type="match status" value="2"/>
</dbReference>
<evidence type="ECO:0000256" key="8">
    <source>
        <dbReference type="ARBA" id="ARBA00022912"/>
    </source>
</evidence>
<evidence type="ECO:0000256" key="6">
    <source>
        <dbReference type="ARBA" id="ARBA00022737"/>
    </source>
</evidence>
<evidence type="ECO:0000256" key="13">
    <source>
        <dbReference type="ARBA" id="ARBA00023180"/>
    </source>
</evidence>
<dbReference type="InterPro" id="IPR036179">
    <property type="entry name" value="Ig-like_dom_sf"/>
</dbReference>
<dbReference type="FunFam" id="2.60.40.10:FF:000036">
    <property type="entry name" value="receptor-type tyrosine-protein phosphatase delta isoform X1"/>
    <property type="match status" value="1"/>
</dbReference>
<dbReference type="InterPro" id="IPR007110">
    <property type="entry name" value="Ig-like_dom"/>
</dbReference>
<dbReference type="PANTHER" id="PTHR46957">
    <property type="entry name" value="CYTOKINE RECEPTOR"/>
    <property type="match status" value="1"/>
</dbReference>
<dbReference type="FunFam" id="2.60.40.10:FF:000028">
    <property type="entry name" value="Neuronal cell adhesion molecule"/>
    <property type="match status" value="1"/>
</dbReference>
<dbReference type="FunFam" id="3.90.190.10:FF:000102">
    <property type="entry name" value="Receptor-type tyrosine-protein phosphatase"/>
    <property type="match status" value="1"/>
</dbReference>
<keyword evidence="5" id="KW-0732">Signal</keyword>
<dbReference type="WBParaSite" id="TREG1_15810.14">
    <property type="protein sequence ID" value="TREG1_15810.14"/>
    <property type="gene ID" value="TREG1_15810"/>
</dbReference>
<dbReference type="InterPro" id="IPR000387">
    <property type="entry name" value="Tyr_Pase_dom"/>
</dbReference>
<feature type="domain" description="Ig-like" evidence="19">
    <location>
        <begin position="296"/>
        <end position="376"/>
    </location>
</feature>
<comment type="similarity">
    <text evidence="2">Belongs to the protein-tyrosine phosphatase family. Receptor class 2A subfamily.</text>
</comment>
<dbReference type="Gene3D" id="2.60.40.10">
    <property type="entry name" value="Immunoglobulins"/>
    <property type="match status" value="10"/>
</dbReference>
<evidence type="ECO:0000256" key="10">
    <source>
        <dbReference type="ARBA" id="ARBA00023136"/>
    </source>
</evidence>
<dbReference type="Pfam" id="PF00102">
    <property type="entry name" value="Y_phosphatase"/>
    <property type="match status" value="2"/>
</dbReference>
<evidence type="ECO:0000313" key="21">
    <source>
        <dbReference type="Proteomes" id="UP000050795"/>
    </source>
</evidence>
<dbReference type="CDD" id="cd00063">
    <property type="entry name" value="FN3"/>
    <property type="match status" value="7"/>
</dbReference>
<dbReference type="EC" id="3.1.3.48" evidence="3"/>
<comment type="catalytic activity">
    <reaction evidence="15">
        <text>O-phospho-L-tyrosyl-[protein] + H2O = L-tyrosyl-[protein] + phosphate</text>
        <dbReference type="Rhea" id="RHEA:10684"/>
        <dbReference type="Rhea" id="RHEA-COMP:10136"/>
        <dbReference type="Rhea" id="RHEA-COMP:20101"/>
        <dbReference type="ChEBI" id="CHEBI:15377"/>
        <dbReference type="ChEBI" id="CHEBI:43474"/>
        <dbReference type="ChEBI" id="CHEBI:46858"/>
        <dbReference type="ChEBI" id="CHEBI:61978"/>
        <dbReference type="EC" id="3.1.3.48"/>
    </reaction>
</comment>
<dbReference type="InterPro" id="IPR016130">
    <property type="entry name" value="Tyr_Pase_AS"/>
</dbReference>
<feature type="transmembrane region" description="Helical" evidence="16">
    <location>
        <begin position="52"/>
        <end position="72"/>
    </location>
</feature>
<dbReference type="InterPro" id="IPR050713">
    <property type="entry name" value="RTP_Phos/Ushers"/>
</dbReference>
<feature type="domain" description="Ig-like" evidence="19">
    <location>
        <begin position="97"/>
        <end position="188"/>
    </location>
</feature>
<evidence type="ECO:0000256" key="2">
    <source>
        <dbReference type="ARBA" id="ARBA00010504"/>
    </source>
</evidence>
<proteinExistence type="inferred from homology"/>
<dbReference type="SUPFAM" id="SSF52799">
    <property type="entry name" value="(Phosphotyrosine protein) phosphatases II"/>
    <property type="match status" value="2"/>
</dbReference>
<dbReference type="InterPro" id="IPR036116">
    <property type="entry name" value="FN3_sf"/>
</dbReference>
<name>A0AA85JDL3_TRIRE</name>
<evidence type="ECO:0000259" key="19">
    <source>
        <dbReference type="PROSITE" id="PS50835"/>
    </source>
</evidence>
<dbReference type="SMART" id="SM00409">
    <property type="entry name" value="IG"/>
    <property type="match status" value="3"/>
</dbReference>
<dbReference type="PRINTS" id="PR00014">
    <property type="entry name" value="FNTYPEIII"/>
</dbReference>
<dbReference type="FunFam" id="2.60.40.10:FF:000032">
    <property type="entry name" value="palladin isoform X1"/>
    <property type="match status" value="1"/>
</dbReference>
<dbReference type="PROSITE" id="PS00383">
    <property type="entry name" value="TYR_PHOSPHATASE_1"/>
    <property type="match status" value="2"/>
</dbReference>
<keyword evidence="14" id="KW-0393">Immunoglobulin domain</keyword>
<keyword evidence="10 16" id="KW-0472">Membrane</keyword>